<dbReference type="GO" id="GO:0005840">
    <property type="term" value="C:ribosome"/>
    <property type="evidence" value="ECO:0007669"/>
    <property type="project" value="UniProtKB-KW"/>
</dbReference>
<dbReference type="OrthoDB" id="10254627at2759"/>
<accession>E0VWZ5</accession>
<keyword evidence="1" id="KW-0689">Ribosomal protein</keyword>
<dbReference type="STRING" id="121224.E0VWZ5"/>
<keyword evidence="3" id="KW-1185">Reference proteome</keyword>
<sequence length="308" mass="35825">MAIKLSSKLAFTNLLKNEYQAKFISPIKCFCSHTDSRFSSAVKNYMKAVEENEKFMQEQREEFELGKKHLANMMGRDVESMDEREINRSIKYLFPSGLFHRLARPLMKPPEKVFKQDIQNAGLKVDEYGRPKNFLIYTTKPNFSTALHRQSFKLGLENTPKAMSFIESEWMTKKDLEAKFAEKLYDVEYEKFLEVYNFLLNHPYNETAAELIREYRNPIRAFNFEKKNINIVEKDGVKIVDSNLCKRDTSIGRAVLTYPGTGKLSINGEGIDYFGHSDMLCREQSPKVHPAMINNDKSIITNTFYLKV</sequence>
<reference evidence="1" key="1">
    <citation type="submission" date="2007-04" db="EMBL/GenBank/DDBJ databases">
        <title>Annotation of Pediculus humanus corporis strain USDA.</title>
        <authorList>
            <person name="Kirkness E."/>
            <person name="Hannick L."/>
            <person name="Hass B."/>
            <person name="Bruggner R."/>
            <person name="Lawson D."/>
            <person name="Bidwell S."/>
            <person name="Joardar V."/>
            <person name="Caler E."/>
            <person name="Walenz B."/>
            <person name="Inman J."/>
            <person name="Schobel S."/>
            <person name="Galinsky K."/>
            <person name="Amedeo P."/>
            <person name="Strausberg R."/>
        </authorList>
    </citation>
    <scope>NUCLEOTIDE SEQUENCE</scope>
    <source>
        <strain evidence="1">USDA</strain>
    </source>
</reference>
<dbReference type="RefSeq" id="XP_002430639.1">
    <property type="nucleotide sequence ID" value="XM_002430594.1"/>
</dbReference>
<evidence type="ECO:0000313" key="3">
    <source>
        <dbReference type="Proteomes" id="UP000009046"/>
    </source>
</evidence>
<keyword evidence="1" id="KW-0687">Ribonucleoprotein</keyword>
<dbReference type="VEuPathDB" id="VectorBase:PHUM492300"/>
<dbReference type="EMBL" id="DS235824">
    <property type="protein sequence ID" value="EEB17901.1"/>
    <property type="molecule type" value="Genomic_DNA"/>
</dbReference>
<dbReference type="CTD" id="8235877"/>
<reference evidence="1" key="2">
    <citation type="submission" date="2007-04" db="EMBL/GenBank/DDBJ databases">
        <title>The genome of the human body louse.</title>
        <authorList>
            <consortium name="The Human Body Louse Genome Consortium"/>
            <person name="Kirkness E."/>
            <person name="Walenz B."/>
            <person name="Hass B."/>
            <person name="Bruggner R."/>
            <person name="Strausberg R."/>
        </authorList>
    </citation>
    <scope>NUCLEOTIDE SEQUENCE</scope>
    <source>
        <strain evidence="1">USDA</strain>
    </source>
</reference>
<dbReference type="FunCoup" id="E0VWZ5">
    <property type="interactions" value="821"/>
</dbReference>
<name>E0VWZ5_PEDHC</name>
<dbReference type="EMBL" id="AAZO01005954">
    <property type="status" value="NOT_ANNOTATED_CDS"/>
    <property type="molecule type" value="Genomic_DNA"/>
</dbReference>
<reference evidence="2" key="3">
    <citation type="submission" date="2020-05" db="UniProtKB">
        <authorList>
            <consortium name="EnsemblMetazoa"/>
        </authorList>
    </citation>
    <scope>IDENTIFICATION</scope>
    <source>
        <strain evidence="2">USDA</strain>
    </source>
</reference>
<dbReference type="InParanoid" id="E0VWZ5"/>
<dbReference type="KEGG" id="phu:Phum_PHUM492300"/>
<evidence type="ECO:0000313" key="2">
    <source>
        <dbReference type="EnsemblMetazoa" id="PHUM492300-PA"/>
    </source>
</evidence>
<dbReference type="OMA" id="FIMEYRE"/>
<dbReference type="HOGENOM" id="CLU_060546_0_0_1"/>
<organism>
    <name type="scientific">Pediculus humanus subsp. corporis</name>
    <name type="common">Body louse</name>
    <dbReference type="NCBI Taxonomy" id="121224"/>
    <lineage>
        <taxon>Eukaryota</taxon>
        <taxon>Metazoa</taxon>
        <taxon>Ecdysozoa</taxon>
        <taxon>Arthropoda</taxon>
        <taxon>Hexapoda</taxon>
        <taxon>Insecta</taxon>
        <taxon>Pterygota</taxon>
        <taxon>Neoptera</taxon>
        <taxon>Paraneoptera</taxon>
        <taxon>Psocodea</taxon>
        <taxon>Troctomorpha</taxon>
        <taxon>Phthiraptera</taxon>
        <taxon>Anoplura</taxon>
        <taxon>Pediculidae</taxon>
        <taxon>Pediculus</taxon>
    </lineage>
</organism>
<dbReference type="AlphaFoldDB" id="E0VWZ5"/>
<evidence type="ECO:0000313" key="1">
    <source>
        <dbReference type="EMBL" id="EEB17901.1"/>
    </source>
</evidence>
<dbReference type="GeneID" id="8235877"/>
<dbReference type="EnsemblMetazoa" id="PHUM492300-RA">
    <property type="protein sequence ID" value="PHUM492300-PA"/>
    <property type="gene ID" value="PHUM492300"/>
</dbReference>
<dbReference type="eggNOG" id="KOG1697">
    <property type="taxonomic scope" value="Eukaryota"/>
</dbReference>
<dbReference type="Proteomes" id="UP000009046">
    <property type="component" value="Unassembled WGS sequence"/>
</dbReference>
<gene>
    <name evidence="2" type="primary">8235877</name>
    <name evidence="1" type="ORF">Phum_PHUM492300</name>
</gene>
<proteinExistence type="predicted"/>
<protein>
    <submittedName>
        <fullName evidence="1 2">28S ribosomal protein S9, putative</fullName>
    </submittedName>
</protein>